<keyword evidence="1" id="KW-0812">Transmembrane</keyword>
<feature type="chain" id="PRO_5005568720" evidence="2">
    <location>
        <begin position="18"/>
        <end position="384"/>
    </location>
</feature>
<organism evidence="3 4">
    <name type="scientific">Puccinia sorghi</name>
    <dbReference type="NCBI Taxonomy" id="27349"/>
    <lineage>
        <taxon>Eukaryota</taxon>
        <taxon>Fungi</taxon>
        <taxon>Dikarya</taxon>
        <taxon>Basidiomycota</taxon>
        <taxon>Pucciniomycotina</taxon>
        <taxon>Pucciniomycetes</taxon>
        <taxon>Pucciniales</taxon>
        <taxon>Pucciniaceae</taxon>
        <taxon>Puccinia</taxon>
    </lineage>
</organism>
<reference evidence="3 4" key="1">
    <citation type="submission" date="2015-08" db="EMBL/GenBank/DDBJ databases">
        <title>Next Generation Sequencing and Analysis of the Genome of Puccinia sorghi L Schw, the Causal Agent of Maize Common Rust.</title>
        <authorList>
            <person name="Rochi L."/>
            <person name="Burguener G."/>
            <person name="Darino M."/>
            <person name="Turjanski A."/>
            <person name="Kreff E."/>
            <person name="Dieguez M.J."/>
            <person name="Sacco F."/>
        </authorList>
    </citation>
    <scope>NUCLEOTIDE SEQUENCE [LARGE SCALE GENOMIC DNA]</scope>
    <source>
        <strain evidence="3 4">RO10H11247</strain>
    </source>
</reference>
<feature type="transmembrane region" description="Helical" evidence="1">
    <location>
        <begin position="56"/>
        <end position="77"/>
    </location>
</feature>
<feature type="signal peptide" evidence="2">
    <location>
        <begin position="1"/>
        <end position="17"/>
    </location>
</feature>
<evidence type="ECO:0000313" key="4">
    <source>
        <dbReference type="Proteomes" id="UP000037035"/>
    </source>
</evidence>
<dbReference type="Proteomes" id="UP000037035">
    <property type="component" value="Unassembled WGS sequence"/>
</dbReference>
<sequence>MLAFAFLFFQMKQMTLQSQITRLKPDINTIYLDLVRAWDICVANQLPSMLSLWRLLRLPTLMYLHGGYSVFLCLQLLNRCKNMGRETCSILTLLPRPVHLLLLLCPSYFSQSLLCVCLLSCPISCLSAWATASSSSGDRFFLCVGVFLFETNGIPIETILRVIPSDSSIYYMSSLDGWMDGFEYVSLGCLLGTQSLLSREYPSRNIQTCKSQVSELILFMAWYQENDSHMHLCACLPERYKCYCNFFSFLLIPEPLLPFSYLFSLLFFSWFLIIWEHLVVFNTVYHILVSLYLVCIRTNTSNFIIVSLPLNLNLPHLEPPQLQARKPKIQQVPLYSLMCKYLRSFVQFFPSGKCEILTNLPLVQRFFYDMLQPSFHSSSTCLPM</sequence>
<accession>A0A0L6VQH4</accession>
<evidence type="ECO:0000313" key="3">
    <source>
        <dbReference type="EMBL" id="KNZ62958.1"/>
    </source>
</evidence>
<evidence type="ECO:0000256" key="1">
    <source>
        <dbReference type="SAM" id="Phobius"/>
    </source>
</evidence>
<name>A0A0L6VQH4_9BASI</name>
<feature type="transmembrane region" description="Helical" evidence="1">
    <location>
        <begin position="256"/>
        <end position="275"/>
    </location>
</feature>
<keyword evidence="4" id="KW-1185">Reference proteome</keyword>
<protein>
    <submittedName>
        <fullName evidence="3">Putative signal peptide protein</fullName>
    </submittedName>
</protein>
<dbReference type="AlphaFoldDB" id="A0A0L6VQH4"/>
<evidence type="ECO:0000256" key="2">
    <source>
        <dbReference type="SAM" id="SignalP"/>
    </source>
</evidence>
<keyword evidence="1" id="KW-1133">Transmembrane helix</keyword>
<gene>
    <name evidence="3" type="ORF">VP01_1201g2</name>
</gene>
<proteinExistence type="predicted"/>
<keyword evidence="2" id="KW-0732">Signal</keyword>
<comment type="caution">
    <text evidence="3">The sequence shown here is derived from an EMBL/GenBank/DDBJ whole genome shotgun (WGS) entry which is preliminary data.</text>
</comment>
<keyword evidence="1" id="KW-0472">Membrane</keyword>
<dbReference type="VEuPathDB" id="FungiDB:VP01_1201g2"/>
<dbReference type="EMBL" id="LAVV01002244">
    <property type="protein sequence ID" value="KNZ62958.1"/>
    <property type="molecule type" value="Genomic_DNA"/>
</dbReference>